<keyword evidence="4" id="KW-0333">Golgi apparatus</keyword>
<feature type="binding site" evidence="11">
    <location>
        <begin position="127"/>
        <end position="131"/>
    </location>
    <ligand>
        <name>3'-phosphoadenylyl sulfate</name>
        <dbReference type="ChEBI" id="CHEBI:58339"/>
    </ligand>
</feature>
<organism evidence="15 16">
    <name type="scientific">Parambassis ranga</name>
    <name type="common">Indian glassy fish</name>
    <dbReference type="NCBI Taxonomy" id="210632"/>
    <lineage>
        <taxon>Eukaryota</taxon>
        <taxon>Metazoa</taxon>
        <taxon>Chordata</taxon>
        <taxon>Craniata</taxon>
        <taxon>Vertebrata</taxon>
        <taxon>Euteleostomi</taxon>
        <taxon>Actinopterygii</taxon>
        <taxon>Neopterygii</taxon>
        <taxon>Teleostei</taxon>
        <taxon>Neoteleostei</taxon>
        <taxon>Acanthomorphata</taxon>
        <taxon>Ovalentaria</taxon>
        <taxon>Ambassidae</taxon>
        <taxon>Parambassis</taxon>
    </lineage>
</organism>
<accession>A0A6P7IYI2</accession>
<comment type="catalytic activity">
    <reaction evidence="8">
        <text>alpha-D-glucosaminyl-[heparan sulfate](n) + 3'-phosphoadenylyl sulfate = 3-sulfo-alpha-D-glucosaminyl-[heparan sulfate](n) + adenosine 3',5'-bisphosphate + H(+)</text>
        <dbReference type="Rhea" id="RHEA:15461"/>
        <dbReference type="Rhea" id="RHEA-COMP:9830"/>
        <dbReference type="Rhea" id="RHEA-COMP:9831"/>
        <dbReference type="ChEBI" id="CHEBI:15378"/>
        <dbReference type="ChEBI" id="CHEBI:58339"/>
        <dbReference type="ChEBI" id="CHEBI:58343"/>
        <dbReference type="ChEBI" id="CHEBI:58388"/>
        <dbReference type="ChEBI" id="CHEBI:70975"/>
        <dbReference type="EC" id="2.8.2.23"/>
    </reaction>
</comment>
<evidence type="ECO:0000256" key="13">
    <source>
        <dbReference type="RuleBase" id="RU361155"/>
    </source>
</evidence>
<feature type="active site" description="For sulfotransferase activity" evidence="10">
    <location>
        <position position="127"/>
    </location>
</feature>
<proteinExistence type="inferred from homology"/>
<keyword evidence="2 13" id="KW-0808">Transferase</keyword>
<dbReference type="Pfam" id="PF00685">
    <property type="entry name" value="Sulfotransfer_1"/>
    <property type="match status" value="1"/>
</dbReference>
<dbReference type="RefSeq" id="XP_028269430.1">
    <property type="nucleotide sequence ID" value="XM_028413629.1"/>
</dbReference>
<keyword evidence="5 12" id="KW-1015">Disulfide bond</keyword>
<dbReference type="GO" id="GO:0005796">
    <property type="term" value="C:Golgi lumen"/>
    <property type="evidence" value="ECO:0007669"/>
    <property type="project" value="UniProtKB-SubCell"/>
</dbReference>
<feature type="binding site" evidence="11">
    <location>
        <begin position="333"/>
        <end position="337"/>
    </location>
    <ligand>
        <name>3'-phosphoadenylyl sulfate</name>
        <dbReference type="ChEBI" id="CHEBI:58339"/>
    </ligand>
</feature>
<dbReference type="EC" id="2.8.2.-" evidence="13"/>
<comment type="subcellular location">
    <subcellularLocation>
        <location evidence="7">Golgi apparatus lumen</location>
    </subcellularLocation>
</comment>
<evidence type="ECO:0000256" key="10">
    <source>
        <dbReference type="PIRSR" id="PIRSR637359-1"/>
    </source>
</evidence>
<evidence type="ECO:0000313" key="16">
    <source>
        <dbReference type="RefSeq" id="XP_028269430.1"/>
    </source>
</evidence>
<keyword evidence="15" id="KW-1185">Reference proteome</keyword>
<sequence length="370" mass="42114">MPNHSNQARTEMVSQTKSFPVEELPPPFLGGPLLTLNKHNAPVWELHECVLITSAPPLQPVCGTMLWTVLLALLLLLLLQTQLSVCLRELRAGGSPVYSPSSSSSSSSSYNATQQRLPGAIIIGVRKGGTRALLEMLNLHPDVEVAKAEVHYFNVEEHYRRGLAWYRAQMPFSLPGQLTVEKTPGYFATPQVPTRVWDMNPAARLLLIVRDPAERLVSDYTQVLHNRLTRHKPYQPLEELLLHKGHINPGYKALQRSLYHQHLARWLEVFPRKQIHVVDGDALIRDPFPELRKAERFLDLPPKINPDNFYYNSTKGFYCLLSAGHDKCLDESKGRPHAPLSTQALKKLCRYFRKPNKLFFEMVGRSFSWC</sequence>
<comment type="similarity">
    <text evidence="1 13">Belongs to the sulfotransferase 1 family.</text>
</comment>
<dbReference type="OrthoDB" id="411451at2759"/>
<comment type="function">
    <text evidence="9">Sulfotransferase that utilizes 3'-phospho-5'-adenylyl sulfate (PAPS) to catalyze the transfer of a sulfo group to position 3 of glucosamine residues in heparan. Catalyzes the rate limiting step in the biosynthesis of heparan sulfate (HSact). This modification is a crucial step in the biosynthesis of anticoagulant heparan sulfate as it completes the structure of the antithrombin pentasaccharide binding site.</text>
</comment>
<evidence type="ECO:0000256" key="5">
    <source>
        <dbReference type="ARBA" id="ARBA00023157"/>
    </source>
</evidence>
<evidence type="ECO:0000256" key="2">
    <source>
        <dbReference type="ARBA" id="ARBA00022679"/>
    </source>
</evidence>
<evidence type="ECO:0000256" key="9">
    <source>
        <dbReference type="ARBA" id="ARBA00058845"/>
    </source>
</evidence>
<dbReference type="FunCoup" id="A0A6P7IYI2">
    <property type="interactions" value="6"/>
</dbReference>
<dbReference type="InterPro" id="IPR000863">
    <property type="entry name" value="Sulfotransferase_dom"/>
</dbReference>
<feature type="domain" description="Sulfotransferase" evidence="14">
    <location>
        <begin position="120"/>
        <end position="333"/>
    </location>
</feature>
<dbReference type="SUPFAM" id="SSF52540">
    <property type="entry name" value="P-loop containing nucleoside triphosphate hydrolases"/>
    <property type="match status" value="1"/>
</dbReference>
<dbReference type="PANTHER" id="PTHR10605">
    <property type="entry name" value="HEPARAN SULFATE SULFOTRANSFERASE"/>
    <property type="match status" value="1"/>
</dbReference>
<dbReference type="AlphaFoldDB" id="A0A6P7IYI2"/>
<dbReference type="GO" id="GO:0008467">
    <property type="term" value="F:[heparan sulfate]-glucosamine 3-sulfotransferase activity"/>
    <property type="evidence" value="ECO:0007669"/>
    <property type="project" value="UniProtKB-EC"/>
</dbReference>
<evidence type="ECO:0000313" key="15">
    <source>
        <dbReference type="Proteomes" id="UP000515145"/>
    </source>
</evidence>
<dbReference type="PANTHER" id="PTHR10605:SF73">
    <property type="entry name" value="SULFOTRANSFERASE"/>
    <property type="match status" value="1"/>
</dbReference>
<dbReference type="GO" id="GO:0006024">
    <property type="term" value="P:glycosaminoglycan biosynthetic process"/>
    <property type="evidence" value="ECO:0007669"/>
    <property type="project" value="UniProtKB-ARBA"/>
</dbReference>
<evidence type="ECO:0000256" key="12">
    <source>
        <dbReference type="PIRSR" id="PIRSR637359-3"/>
    </source>
</evidence>
<dbReference type="InterPro" id="IPR027417">
    <property type="entry name" value="P-loop_NTPase"/>
</dbReference>
<evidence type="ECO:0000256" key="7">
    <source>
        <dbReference type="ARBA" id="ARBA00023769"/>
    </source>
</evidence>
<dbReference type="CTD" id="562344"/>
<evidence type="ECO:0000256" key="6">
    <source>
        <dbReference type="ARBA" id="ARBA00023180"/>
    </source>
</evidence>
<feature type="binding site" evidence="11">
    <location>
        <position position="218"/>
    </location>
    <ligand>
        <name>3'-phosphoadenylyl sulfate</name>
        <dbReference type="ChEBI" id="CHEBI:58339"/>
    </ligand>
</feature>
<feature type="binding site" evidence="11">
    <location>
        <position position="318"/>
    </location>
    <ligand>
        <name>3'-phosphoadenylyl sulfate</name>
        <dbReference type="ChEBI" id="CHEBI:58339"/>
    </ligand>
</feature>
<evidence type="ECO:0000256" key="11">
    <source>
        <dbReference type="PIRSR" id="PIRSR637359-2"/>
    </source>
</evidence>
<evidence type="ECO:0000259" key="14">
    <source>
        <dbReference type="Pfam" id="PF00685"/>
    </source>
</evidence>
<dbReference type="GeneID" id="114440947"/>
<evidence type="ECO:0000256" key="1">
    <source>
        <dbReference type="ARBA" id="ARBA00005771"/>
    </source>
</evidence>
<protein>
    <recommendedName>
        <fullName evidence="13">Sulfotransferase</fullName>
        <ecNumber evidence="13">2.8.2.-</ecNumber>
    </recommendedName>
</protein>
<name>A0A6P7IYI2_9TELE</name>
<feature type="disulfide bond" evidence="12">
    <location>
        <begin position="319"/>
        <end position="328"/>
    </location>
</feature>
<dbReference type="InParanoid" id="A0A6P7IYI2"/>
<evidence type="ECO:0000256" key="4">
    <source>
        <dbReference type="ARBA" id="ARBA00023034"/>
    </source>
</evidence>
<evidence type="ECO:0000256" key="3">
    <source>
        <dbReference type="ARBA" id="ARBA00022729"/>
    </source>
</evidence>
<feature type="binding site" evidence="11">
    <location>
        <position position="210"/>
    </location>
    <ligand>
        <name>3'-phosphoadenylyl sulfate</name>
        <dbReference type="ChEBI" id="CHEBI:58339"/>
    </ligand>
</feature>
<dbReference type="Proteomes" id="UP000515145">
    <property type="component" value="Chromosome 9"/>
</dbReference>
<gene>
    <name evidence="16" type="primary">hs3st1l2</name>
</gene>
<keyword evidence="6" id="KW-0325">Glycoprotein</keyword>
<reference evidence="16" key="1">
    <citation type="submission" date="2025-08" db="UniProtKB">
        <authorList>
            <consortium name="RefSeq"/>
        </authorList>
    </citation>
    <scope>IDENTIFICATION</scope>
</reference>
<dbReference type="InterPro" id="IPR037359">
    <property type="entry name" value="NST/OST"/>
</dbReference>
<dbReference type="FunFam" id="3.40.50.300:FF:000674">
    <property type="entry name" value="Sulfotransferase"/>
    <property type="match status" value="1"/>
</dbReference>
<keyword evidence="3" id="KW-0732">Signal</keyword>
<dbReference type="Gene3D" id="3.40.50.300">
    <property type="entry name" value="P-loop containing nucleotide triphosphate hydrolases"/>
    <property type="match status" value="1"/>
</dbReference>
<evidence type="ECO:0000256" key="8">
    <source>
        <dbReference type="ARBA" id="ARBA00052516"/>
    </source>
</evidence>